<evidence type="ECO:0000259" key="7">
    <source>
        <dbReference type="PROSITE" id="PS50850"/>
    </source>
</evidence>
<feature type="transmembrane region" description="Helical" evidence="6">
    <location>
        <begin position="350"/>
        <end position="367"/>
    </location>
</feature>
<feature type="transmembrane region" description="Helical" evidence="6">
    <location>
        <begin position="115"/>
        <end position="133"/>
    </location>
</feature>
<feature type="transmembrane region" description="Helical" evidence="6">
    <location>
        <begin position="455"/>
        <end position="474"/>
    </location>
</feature>
<name>A0ABP0AN63_9PEZI</name>
<keyword evidence="2 6" id="KW-0812">Transmembrane</keyword>
<dbReference type="EMBL" id="CAWUHC010000001">
    <property type="protein sequence ID" value="CAK7208688.1"/>
    <property type="molecule type" value="Genomic_DNA"/>
</dbReference>
<evidence type="ECO:0000256" key="5">
    <source>
        <dbReference type="SAM" id="MobiDB-lite"/>
    </source>
</evidence>
<evidence type="ECO:0000313" key="8">
    <source>
        <dbReference type="EMBL" id="CAK7208688.1"/>
    </source>
</evidence>
<dbReference type="SUPFAM" id="SSF103473">
    <property type="entry name" value="MFS general substrate transporter"/>
    <property type="match status" value="1"/>
</dbReference>
<feature type="transmembrane region" description="Helical" evidence="6">
    <location>
        <begin position="183"/>
        <end position="202"/>
    </location>
</feature>
<dbReference type="Proteomes" id="UP001642406">
    <property type="component" value="Unassembled WGS sequence"/>
</dbReference>
<dbReference type="PANTHER" id="PTHR23501">
    <property type="entry name" value="MAJOR FACILITATOR SUPERFAMILY"/>
    <property type="match status" value="1"/>
</dbReference>
<feature type="region of interest" description="Disordered" evidence="5">
    <location>
        <begin position="1"/>
        <end position="84"/>
    </location>
</feature>
<dbReference type="PROSITE" id="PS50850">
    <property type="entry name" value="MFS"/>
    <property type="match status" value="1"/>
</dbReference>
<feature type="transmembrane region" description="Helical" evidence="6">
    <location>
        <begin position="425"/>
        <end position="446"/>
    </location>
</feature>
<evidence type="ECO:0000256" key="4">
    <source>
        <dbReference type="ARBA" id="ARBA00023136"/>
    </source>
</evidence>
<dbReference type="InterPro" id="IPR020846">
    <property type="entry name" value="MFS_dom"/>
</dbReference>
<feature type="transmembrane region" description="Helical" evidence="6">
    <location>
        <begin position="319"/>
        <end position="338"/>
    </location>
</feature>
<feature type="compositionally biased region" description="Low complexity" evidence="5">
    <location>
        <begin position="26"/>
        <end position="37"/>
    </location>
</feature>
<feature type="transmembrane region" description="Helical" evidence="6">
    <location>
        <begin position="269"/>
        <end position="291"/>
    </location>
</feature>
<dbReference type="InterPro" id="IPR011701">
    <property type="entry name" value="MFS"/>
</dbReference>
<gene>
    <name evidence="8" type="ORF">SBRCBS47491_000176</name>
</gene>
<comment type="caution">
    <text evidence="8">The sequence shown here is derived from an EMBL/GenBank/DDBJ whole genome shotgun (WGS) entry which is preliminary data.</text>
</comment>
<feature type="transmembrane region" description="Helical" evidence="6">
    <location>
        <begin position="388"/>
        <end position="413"/>
    </location>
</feature>
<evidence type="ECO:0000313" key="9">
    <source>
        <dbReference type="Proteomes" id="UP001642406"/>
    </source>
</evidence>
<keyword evidence="9" id="KW-1185">Reference proteome</keyword>
<feature type="domain" description="Major facilitator superfamily (MFS) profile" evidence="7">
    <location>
        <begin position="118"/>
        <end position="585"/>
    </location>
</feature>
<dbReference type="Pfam" id="PF07690">
    <property type="entry name" value="MFS_1"/>
    <property type="match status" value="1"/>
</dbReference>
<feature type="transmembrane region" description="Helical" evidence="6">
    <location>
        <begin position="519"/>
        <end position="543"/>
    </location>
</feature>
<protein>
    <recommendedName>
        <fullName evidence="7">Major facilitator superfamily (MFS) profile domain-containing protein</fullName>
    </recommendedName>
</protein>
<dbReference type="PANTHER" id="PTHR23501:SF33">
    <property type="entry name" value="MAJOR FACILITATOR SUPERFAMILY (MFS) PROFILE DOMAIN-CONTAINING PROTEIN"/>
    <property type="match status" value="1"/>
</dbReference>
<evidence type="ECO:0000256" key="1">
    <source>
        <dbReference type="ARBA" id="ARBA00004141"/>
    </source>
</evidence>
<sequence length="635" mass="67872">MGRKIQTGLVEPDERSPLLAFPQIQARSTATSTSSSVTKKDSSVVRVTESSGSGGESEDNENDQNDGSHGRRYRAPSFTESMSTDTSLLRDIEADASDAQNPDELAKGAASFSTVLRVVLVLLIGVVVSNADGSLMLATHPVIASEFNDLESSSWLFGGFILASAATQTMYGKLSDIYGRKNMIMISYILFAFGCGLVGAGQTMFQVILGRVISGGGGAGMTALVSILISDLLPIRDVATWRAYINVAATTGRSLGGPLGGWLADVIGWRWSFIGQVPFMLIATVLCQIYLPSNARNFKGGKYVEPDNSVSAWEKVKRIDFLGSLLLALTLLAFLVPMEIGGSKVPWSSPIIPALFASSVVLFILFIRTEKRAYEPVVPLGIFRIRDANLSIFIQMAQLSAQLGLMFSVPLYFKATASVSNTEAGAHLFPAVAGNAVGGIISGIYIKKTGKYRNLIRLAALSASLSYTSLLFRWNGHTNWLESLYIIPSGFGAGMVQSAVFISLQAVVDPGHMAPAISILYLSSTCAMILGLACSSSIMLVTLKPALTRNLLQLGLDPAVQSEVYKNALSNIEYIGTLTGSVKTAVIEAYVDSLWWSHIVSLGFSSSAFIAALVIGEKPLSKVEPQPVPTVEEDE</sequence>
<evidence type="ECO:0000256" key="6">
    <source>
        <dbReference type="SAM" id="Phobius"/>
    </source>
</evidence>
<dbReference type="Gene3D" id="1.20.1250.20">
    <property type="entry name" value="MFS general substrate transporter like domains"/>
    <property type="match status" value="1"/>
</dbReference>
<evidence type="ECO:0000256" key="2">
    <source>
        <dbReference type="ARBA" id="ARBA00022692"/>
    </source>
</evidence>
<organism evidence="8 9">
    <name type="scientific">Sporothrix bragantina</name>
    <dbReference type="NCBI Taxonomy" id="671064"/>
    <lineage>
        <taxon>Eukaryota</taxon>
        <taxon>Fungi</taxon>
        <taxon>Dikarya</taxon>
        <taxon>Ascomycota</taxon>
        <taxon>Pezizomycotina</taxon>
        <taxon>Sordariomycetes</taxon>
        <taxon>Sordariomycetidae</taxon>
        <taxon>Ophiostomatales</taxon>
        <taxon>Ophiostomataceae</taxon>
        <taxon>Sporothrix</taxon>
    </lineage>
</organism>
<accession>A0ABP0AN63</accession>
<evidence type="ECO:0000256" key="3">
    <source>
        <dbReference type="ARBA" id="ARBA00022989"/>
    </source>
</evidence>
<dbReference type="InterPro" id="IPR036259">
    <property type="entry name" value="MFS_trans_sf"/>
</dbReference>
<feature type="transmembrane region" description="Helical" evidence="6">
    <location>
        <begin position="595"/>
        <end position="615"/>
    </location>
</feature>
<keyword evidence="3 6" id="KW-1133">Transmembrane helix</keyword>
<proteinExistence type="predicted"/>
<keyword evidence="4 6" id="KW-0472">Membrane</keyword>
<comment type="subcellular location">
    <subcellularLocation>
        <location evidence="1">Membrane</location>
        <topology evidence="1">Multi-pass membrane protein</topology>
    </subcellularLocation>
</comment>
<feature type="transmembrane region" description="Helical" evidence="6">
    <location>
        <begin position="208"/>
        <end position="229"/>
    </location>
</feature>
<reference evidence="8 9" key="1">
    <citation type="submission" date="2024-01" db="EMBL/GenBank/DDBJ databases">
        <authorList>
            <person name="Allen C."/>
            <person name="Tagirdzhanova G."/>
        </authorList>
    </citation>
    <scope>NUCLEOTIDE SEQUENCE [LARGE SCALE GENOMIC DNA]</scope>
</reference>
<feature type="transmembrane region" description="Helical" evidence="6">
    <location>
        <begin position="486"/>
        <end position="507"/>
    </location>
</feature>